<proteinExistence type="predicted"/>
<name>A0A725JXD1_SALEP</name>
<accession>A0A725JXD1</accession>
<dbReference type="GO" id="GO:0003700">
    <property type="term" value="F:DNA-binding transcription factor activity"/>
    <property type="evidence" value="ECO:0007669"/>
    <property type="project" value="InterPro"/>
</dbReference>
<evidence type="ECO:0000259" key="4">
    <source>
        <dbReference type="Pfam" id="PF00392"/>
    </source>
</evidence>
<dbReference type="AlphaFoldDB" id="A0A725JXD1"/>
<evidence type="ECO:0000256" key="3">
    <source>
        <dbReference type="ARBA" id="ARBA00023163"/>
    </source>
</evidence>
<keyword evidence="1" id="KW-0805">Transcription regulation</keyword>
<dbReference type="InterPro" id="IPR000524">
    <property type="entry name" value="Tscrpt_reg_HTH_GntR"/>
</dbReference>
<evidence type="ECO:0000313" key="5">
    <source>
        <dbReference type="EMBL" id="HAE0746782.1"/>
    </source>
</evidence>
<dbReference type="Gene3D" id="1.10.10.10">
    <property type="entry name" value="Winged helix-like DNA-binding domain superfamily/Winged helix DNA-binding domain"/>
    <property type="match status" value="1"/>
</dbReference>
<reference evidence="5" key="1">
    <citation type="journal article" date="2018" name="Genome Biol.">
        <title>SKESA: strategic k-mer extension for scrupulous assemblies.</title>
        <authorList>
            <person name="Souvorov A."/>
            <person name="Agarwala R."/>
            <person name="Lipman D.J."/>
        </authorList>
    </citation>
    <scope>NUCLEOTIDE SEQUENCE</scope>
    <source>
        <strain evidence="5">P125109</strain>
    </source>
</reference>
<keyword evidence="2" id="KW-0238">DNA-binding</keyword>
<evidence type="ECO:0000256" key="1">
    <source>
        <dbReference type="ARBA" id="ARBA00023015"/>
    </source>
</evidence>
<evidence type="ECO:0000256" key="2">
    <source>
        <dbReference type="ARBA" id="ARBA00023125"/>
    </source>
</evidence>
<comment type="caution">
    <text evidence="5">The sequence shown here is derived from an EMBL/GenBank/DDBJ whole genome shotgun (WGS) entry which is preliminary data.</text>
</comment>
<gene>
    <name evidence="5" type="ORF">G2816_24685</name>
</gene>
<protein>
    <submittedName>
        <fullName evidence="5">FadR family transcriptional regulator</fullName>
    </submittedName>
</protein>
<feature type="domain" description="HTH gntR-type" evidence="4">
    <location>
        <begin position="6"/>
        <end position="42"/>
    </location>
</feature>
<sequence>MTLNKTDRIVITLGKQIVSGKYVPGSALPAEADLCEEFETSR</sequence>
<keyword evidence="3" id="KW-0804">Transcription</keyword>
<dbReference type="EMBL" id="DAAQTA010000149">
    <property type="protein sequence ID" value="HAE0746782.1"/>
    <property type="molecule type" value="Genomic_DNA"/>
</dbReference>
<dbReference type="SUPFAM" id="SSF46785">
    <property type="entry name" value="Winged helix' DNA-binding domain"/>
    <property type="match status" value="1"/>
</dbReference>
<organism evidence="5">
    <name type="scientific">Salmonella enteritidis PT4 (strain P125109)</name>
    <dbReference type="NCBI Taxonomy" id="550537"/>
    <lineage>
        <taxon>Bacteria</taxon>
        <taxon>Pseudomonadati</taxon>
        <taxon>Pseudomonadota</taxon>
        <taxon>Gammaproteobacteria</taxon>
        <taxon>Enterobacterales</taxon>
        <taxon>Enterobacteriaceae</taxon>
        <taxon>Salmonella</taxon>
    </lineage>
</organism>
<dbReference type="Pfam" id="PF00392">
    <property type="entry name" value="GntR"/>
    <property type="match status" value="1"/>
</dbReference>
<dbReference type="InterPro" id="IPR036390">
    <property type="entry name" value="WH_DNA-bd_sf"/>
</dbReference>
<dbReference type="GO" id="GO:0003677">
    <property type="term" value="F:DNA binding"/>
    <property type="evidence" value="ECO:0007669"/>
    <property type="project" value="UniProtKB-KW"/>
</dbReference>
<feature type="non-terminal residue" evidence="5">
    <location>
        <position position="42"/>
    </location>
</feature>
<dbReference type="InterPro" id="IPR036388">
    <property type="entry name" value="WH-like_DNA-bd_sf"/>
</dbReference>
<reference evidence="5" key="2">
    <citation type="submission" date="2019-01" db="EMBL/GenBank/DDBJ databases">
        <authorList>
            <consortium name="NCBI Pathogen Detection Project"/>
        </authorList>
    </citation>
    <scope>NUCLEOTIDE SEQUENCE</scope>
    <source>
        <strain evidence="5">P125109</strain>
    </source>
</reference>